<name>A0A1Z4N6R7_9CYAN</name>
<feature type="compositionally biased region" description="Low complexity" evidence="1">
    <location>
        <begin position="28"/>
        <end position="37"/>
    </location>
</feature>
<evidence type="ECO:0000256" key="1">
    <source>
        <dbReference type="SAM" id="MobiDB-lite"/>
    </source>
</evidence>
<reference evidence="2 3" key="1">
    <citation type="submission" date="2017-06" db="EMBL/GenBank/DDBJ databases">
        <title>Genome sequencing of cyanobaciteial culture collection at National Institute for Environmental Studies (NIES).</title>
        <authorList>
            <person name="Hirose Y."/>
            <person name="Shimura Y."/>
            <person name="Fujisawa T."/>
            <person name="Nakamura Y."/>
            <person name="Kawachi M."/>
        </authorList>
    </citation>
    <scope>NUCLEOTIDE SEQUENCE [LARGE SCALE GENOMIC DNA]</scope>
    <source>
        <strain evidence="2 3">NIES-37</strain>
    </source>
</reference>
<keyword evidence="3" id="KW-1185">Reference proteome</keyword>
<organism evidence="2 3">
    <name type="scientific">Tolypothrix tenuis PCC 7101</name>
    <dbReference type="NCBI Taxonomy" id="231146"/>
    <lineage>
        <taxon>Bacteria</taxon>
        <taxon>Bacillati</taxon>
        <taxon>Cyanobacteriota</taxon>
        <taxon>Cyanophyceae</taxon>
        <taxon>Nostocales</taxon>
        <taxon>Tolypothrichaceae</taxon>
        <taxon>Tolypothrix</taxon>
    </lineage>
</organism>
<feature type="region of interest" description="Disordered" evidence="1">
    <location>
        <begin position="1"/>
        <end position="37"/>
    </location>
</feature>
<evidence type="ECO:0000313" key="2">
    <source>
        <dbReference type="EMBL" id="BAZ01404.1"/>
    </source>
</evidence>
<dbReference type="Proteomes" id="UP000218785">
    <property type="component" value="Chromosome"/>
</dbReference>
<evidence type="ECO:0000313" key="3">
    <source>
        <dbReference type="Proteomes" id="UP000218785"/>
    </source>
</evidence>
<protein>
    <submittedName>
        <fullName evidence="2">Uncharacterized protein</fullName>
    </submittedName>
</protein>
<accession>A0A1Z4N6R7</accession>
<sequence>MMTKGMGRGNGGWVMGNGGDEGDEGESQAEGQGAEEK</sequence>
<dbReference type="KEGG" id="ttq:NIES37_54040"/>
<proteinExistence type="predicted"/>
<feature type="compositionally biased region" description="Gly residues" evidence="1">
    <location>
        <begin position="1"/>
        <end position="19"/>
    </location>
</feature>
<dbReference type="AlphaFoldDB" id="A0A1Z4N6R7"/>
<dbReference type="EMBL" id="AP018248">
    <property type="protein sequence ID" value="BAZ01404.1"/>
    <property type="molecule type" value="Genomic_DNA"/>
</dbReference>
<gene>
    <name evidence="2" type="ORF">NIES37_54040</name>
</gene>